<feature type="transmembrane region" description="Helical" evidence="9">
    <location>
        <begin position="135"/>
        <end position="157"/>
    </location>
</feature>
<evidence type="ECO:0000256" key="4">
    <source>
        <dbReference type="ARBA" id="ARBA00022519"/>
    </source>
</evidence>
<dbReference type="OrthoDB" id="6160477at2"/>
<keyword evidence="12" id="KW-1185">Reference proteome</keyword>
<evidence type="ECO:0000256" key="2">
    <source>
        <dbReference type="ARBA" id="ARBA00022448"/>
    </source>
</evidence>
<dbReference type="AlphaFoldDB" id="A0A0A0EN33"/>
<evidence type="ECO:0000256" key="3">
    <source>
        <dbReference type="ARBA" id="ARBA00022475"/>
    </source>
</evidence>
<evidence type="ECO:0000259" key="10">
    <source>
        <dbReference type="Pfam" id="PF04290"/>
    </source>
</evidence>
<dbReference type="InterPro" id="IPR007387">
    <property type="entry name" value="TRAP_DctQ"/>
</dbReference>
<feature type="domain" description="Tripartite ATP-independent periplasmic transporters DctQ component" evidence="10">
    <location>
        <begin position="27"/>
        <end position="155"/>
    </location>
</feature>
<organism evidence="11 12">
    <name type="scientific">Pseudooceanicola atlanticus</name>
    <dbReference type="NCBI Taxonomy" id="1461694"/>
    <lineage>
        <taxon>Bacteria</taxon>
        <taxon>Pseudomonadati</taxon>
        <taxon>Pseudomonadota</taxon>
        <taxon>Alphaproteobacteria</taxon>
        <taxon>Rhodobacterales</taxon>
        <taxon>Paracoccaceae</taxon>
        <taxon>Pseudooceanicola</taxon>
    </lineage>
</organism>
<dbReference type="RefSeq" id="WP_043745154.1">
    <property type="nucleotide sequence ID" value="NZ_AQQX01000001.1"/>
</dbReference>
<evidence type="ECO:0000256" key="9">
    <source>
        <dbReference type="RuleBase" id="RU369079"/>
    </source>
</evidence>
<comment type="similarity">
    <text evidence="8 9">Belongs to the TRAP transporter small permease family.</text>
</comment>
<evidence type="ECO:0000256" key="6">
    <source>
        <dbReference type="ARBA" id="ARBA00022989"/>
    </source>
</evidence>
<feature type="transmembrane region" description="Helical" evidence="9">
    <location>
        <begin position="84"/>
        <end position="109"/>
    </location>
</feature>
<dbReference type="STRING" id="1461694.ATO9_03840"/>
<dbReference type="GO" id="GO:0022857">
    <property type="term" value="F:transmembrane transporter activity"/>
    <property type="evidence" value="ECO:0007669"/>
    <property type="project" value="UniProtKB-UniRule"/>
</dbReference>
<keyword evidence="5 9" id="KW-0812">Transmembrane</keyword>
<keyword evidence="3" id="KW-1003">Cell membrane</keyword>
<sequence length="191" mass="20681">MTDPLVNRISQWLAWIAGAVVLFGCAVPITIDVLSRYFFNRSAVESFEISGFGLAACIGLGMAHTVTTKAHIRVDFLVARLPFALRAACDLLAACVLAVVAAALAWYAWKTLAQSWDMGARSISLLRIPMVIPQGLWWIGLFWFAFVAVLAPIRAVLRLVRGDRDGFHAIVGSADIDAEITDAVHAAEGGR</sequence>
<evidence type="ECO:0000256" key="7">
    <source>
        <dbReference type="ARBA" id="ARBA00023136"/>
    </source>
</evidence>
<dbReference type="eggNOG" id="COG4665">
    <property type="taxonomic scope" value="Bacteria"/>
</dbReference>
<dbReference type="EMBL" id="AQQX01000001">
    <property type="protein sequence ID" value="KGM50622.1"/>
    <property type="molecule type" value="Genomic_DNA"/>
</dbReference>
<gene>
    <name evidence="11" type="ORF">ATO9_03840</name>
</gene>
<evidence type="ECO:0000256" key="8">
    <source>
        <dbReference type="ARBA" id="ARBA00038436"/>
    </source>
</evidence>
<dbReference type="GO" id="GO:0005886">
    <property type="term" value="C:plasma membrane"/>
    <property type="evidence" value="ECO:0007669"/>
    <property type="project" value="UniProtKB-SubCell"/>
</dbReference>
<accession>A0A0A0EN33</accession>
<evidence type="ECO:0000313" key="12">
    <source>
        <dbReference type="Proteomes" id="UP000030004"/>
    </source>
</evidence>
<feature type="transmembrane region" description="Helical" evidence="9">
    <location>
        <begin position="51"/>
        <end position="72"/>
    </location>
</feature>
<reference evidence="11 12" key="1">
    <citation type="journal article" date="2015" name="Antonie Van Leeuwenhoek">
        <title>Pseudooceanicola atlanticus gen. nov. sp. nov., isolated from surface seawater of the Atlantic Ocean and reclassification of Oceanicola batsensis, Oceanicola marinus, Oceanicola nitratireducens, Oceanicola nanhaiensis, Oceanicola antarcticus and Oceanicola flagellatus, as Pseudooceanicola batsensis comb. nov., Pseudooceanicola marinus comb. nov., Pseudooceanicola nitratireducens comb. nov., Pseudooceanicola nanhaiensis comb. nov., Pseudooceanicola antarcticus comb. nov., and Pseudooceanicola flagellatus comb. nov.</title>
        <authorList>
            <person name="Lai Q."/>
            <person name="Li G."/>
            <person name="Liu X."/>
            <person name="Du Y."/>
            <person name="Sun F."/>
            <person name="Shao Z."/>
        </authorList>
    </citation>
    <scope>NUCLEOTIDE SEQUENCE [LARGE SCALE GENOMIC DNA]</scope>
    <source>
        <strain evidence="11 12">22II-s11g</strain>
    </source>
</reference>
<evidence type="ECO:0000313" key="11">
    <source>
        <dbReference type="EMBL" id="KGM50622.1"/>
    </source>
</evidence>
<name>A0A0A0EN33_9RHOB</name>
<comment type="subcellular location">
    <subcellularLocation>
        <location evidence="1 9">Cell inner membrane</location>
        <topology evidence="1 9">Multi-pass membrane protein</topology>
    </subcellularLocation>
</comment>
<dbReference type="Pfam" id="PF04290">
    <property type="entry name" value="DctQ"/>
    <property type="match status" value="1"/>
</dbReference>
<dbReference type="InterPro" id="IPR055348">
    <property type="entry name" value="DctQ"/>
</dbReference>
<evidence type="ECO:0000256" key="5">
    <source>
        <dbReference type="ARBA" id="ARBA00022692"/>
    </source>
</evidence>
<keyword evidence="6 9" id="KW-1133">Transmembrane helix</keyword>
<comment type="subunit">
    <text evidence="9">The complex comprises the extracytoplasmic solute receptor protein and the two transmembrane proteins.</text>
</comment>
<evidence type="ECO:0000256" key="1">
    <source>
        <dbReference type="ARBA" id="ARBA00004429"/>
    </source>
</evidence>
<dbReference type="PANTHER" id="PTHR35011">
    <property type="entry name" value="2,3-DIKETO-L-GULONATE TRAP TRANSPORTER SMALL PERMEASE PROTEIN YIAM"/>
    <property type="match status" value="1"/>
</dbReference>
<proteinExistence type="inferred from homology"/>
<keyword evidence="2 9" id="KW-0813">Transport</keyword>
<protein>
    <recommendedName>
        <fullName evidence="9">TRAP transporter small permease protein</fullName>
    </recommendedName>
</protein>
<comment type="function">
    <text evidence="9">Part of the tripartite ATP-independent periplasmic (TRAP) transport system.</text>
</comment>
<comment type="caution">
    <text evidence="11">The sequence shown here is derived from an EMBL/GenBank/DDBJ whole genome shotgun (WGS) entry which is preliminary data.</text>
</comment>
<keyword evidence="4 9" id="KW-0997">Cell inner membrane</keyword>
<keyword evidence="7 9" id="KW-0472">Membrane</keyword>
<dbReference type="Proteomes" id="UP000030004">
    <property type="component" value="Unassembled WGS sequence"/>
</dbReference>
<feature type="transmembrane region" description="Helical" evidence="9">
    <location>
        <begin position="12"/>
        <end position="31"/>
    </location>
</feature>